<keyword evidence="4" id="KW-1015">Disulfide bond</keyword>
<evidence type="ECO:0000259" key="8">
    <source>
        <dbReference type="Pfam" id="PF05428"/>
    </source>
</evidence>
<name>B4GNM5_DROPE</name>
<sequence length="397" mass="43248">MKLVVYLYLSMIVLGVQRGQAQSGHQVKLSANTNKDFISLDNDECENPEKANENSPTPAKVSSDIWLQTNQAWPSVKRSFELYPSPAMPHNVHTVAECMHVASEAGDYIFKKLAPLPGLNREAALLELEAVAAAGAGQGLGLESGLGVGVEEQPEVCGLYVIGEPDTIVEITMKHYDANCETGALMAFVDGWELNGEYFPGIKDHHRPLEERVYEFCNNYKQWPRISNKKFFRSSQNAALLQYRIPGRGSFVANVRFHKITQPCNVLVQDTAAVYKMTNFGQARNCTISALFPAVVSLASLRIGGKGVRTQPKVNYDCQTFGDRLEIGGSSGLDANGLELASAVCGAGNEPGPEQAIFCGVSTVRLVSTGRYQNQAALILRKADEQDLDIATLMCAL</sequence>
<dbReference type="HOGENOM" id="CLU_056739_1_0_1"/>
<dbReference type="STRING" id="7234.B4GNM5"/>
<feature type="region of interest" description="Disordered" evidence="6">
    <location>
        <begin position="39"/>
        <end position="61"/>
    </location>
</feature>
<feature type="signal peptide" evidence="7">
    <location>
        <begin position="1"/>
        <end position="21"/>
    </location>
</feature>
<evidence type="ECO:0000313" key="11">
    <source>
        <dbReference type="Proteomes" id="UP000008744"/>
    </source>
</evidence>
<keyword evidence="3 7" id="KW-0732">Signal</keyword>
<dbReference type="PANTHER" id="PTHR10278">
    <property type="entry name" value="CORTICOTROPIN-RELEASING FACTOR-BINDING PROTEIN"/>
    <property type="match status" value="1"/>
</dbReference>
<evidence type="ECO:0000256" key="5">
    <source>
        <dbReference type="ARBA" id="ARBA00023180"/>
    </source>
</evidence>
<dbReference type="Proteomes" id="UP000008744">
    <property type="component" value="Unassembled WGS sequence"/>
</dbReference>
<dbReference type="Pfam" id="PF23541">
    <property type="entry name" value="CRF-BP_C"/>
    <property type="match status" value="1"/>
</dbReference>
<feature type="domain" description="Corticotropin-releasing factor binding protein N-terminal" evidence="8">
    <location>
        <begin position="152"/>
        <end position="252"/>
    </location>
</feature>
<dbReference type="EMBL" id="CH479186">
    <property type="protein sequence ID" value="EDW39351.1"/>
    <property type="molecule type" value="Genomic_DNA"/>
</dbReference>
<dbReference type="OMA" id="KPCHIMA"/>
<dbReference type="PANTHER" id="PTHR10278:SF0">
    <property type="entry name" value="CORTICOTROPIN-RELEASING FACTOR-BINDING PROTEIN"/>
    <property type="match status" value="1"/>
</dbReference>
<reference evidence="10 11" key="1">
    <citation type="journal article" date="2007" name="Nature">
        <title>Evolution of genes and genomes on the Drosophila phylogeny.</title>
        <authorList>
            <consortium name="Drosophila 12 Genomes Consortium"/>
            <person name="Clark A.G."/>
            <person name="Eisen M.B."/>
            <person name="Smith D.R."/>
            <person name="Bergman C.M."/>
            <person name="Oliver B."/>
            <person name="Markow T.A."/>
            <person name="Kaufman T.C."/>
            <person name="Kellis M."/>
            <person name="Gelbart W."/>
            <person name="Iyer V.N."/>
            <person name="Pollard D.A."/>
            <person name="Sackton T.B."/>
            <person name="Larracuente A.M."/>
            <person name="Singh N.D."/>
            <person name="Abad J.P."/>
            <person name="Abt D.N."/>
            <person name="Adryan B."/>
            <person name="Aguade M."/>
            <person name="Akashi H."/>
            <person name="Anderson W.W."/>
            <person name="Aquadro C.F."/>
            <person name="Ardell D.H."/>
            <person name="Arguello R."/>
            <person name="Artieri C.G."/>
            <person name="Barbash D.A."/>
            <person name="Barker D."/>
            <person name="Barsanti P."/>
            <person name="Batterham P."/>
            <person name="Batzoglou S."/>
            <person name="Begun D."/>
            <person name="Bhutkar A."/>
            <person name="Blanco E."/>
            <person name="Bosak S.A."/>
            <person name="Bradley R.K."/>
            <person name="Brand A.D."/>
            <person name="Brent M.R."/>
            <person name="Brooks A.N."/>
            <person name="Brown R.H."/>
            <person name="Butlin R.K."/>
            <person name="Caggese C."/>
            <person name="Calvi B.R."/>
            <person name="Bernardo de Carvalho A."/>
            <person name="Caspi A."/>
            <person name="Castrezana S."/>
            <person name="Celniker S.E."/>
            <person name="Chang J.L."/>
            <person name="Chapple C."/>
            <person name="Chatterji S."/>
            <person name="Chinwalla A."/>
            <person name="Civetta A."/>
            <person name="Clifton S.W."/>
            <person name="Comeron J.M."/>
            <person name="Costello J.C."/>
            <person name="Coyne J.A."/>
            <person name="Daub J."/>
            <person name="David R.G."/>
            <person name="Delcher A.L."/>
            <person name="Delehaunty K."/>
            <person name="Do C.B."/>
            <person name="Ebling H."/>
            <person name="Edwards K."/>
            <person name="Eickbush T."/>
            <person name="Evans J.D."/>
            <person name="Filipski A."/>
            <person name="Findeiss S."/>
            <person name="Freyhult E."/>
            <person name="Fulton L."/>
            <person name="Fulton R."/>
            <person name="Garcia A.C."/>
            <person name="Gardiner A."/>
            <person name="Garfield D.A."/>
            <person name="Garvin B.E."/>
            <person name="Gibson G."/>
            <person name="Gilbert D."/>
            <person name="Gnerre S."/>
            <person name="Godfrey J."/>
            <person name="Good R."/>
            <person name="Gotea V."/>
            <person name="Gravely B."/>
            <person name="Greenberg A.J."/>
            <person name="Griffiths-Jones S."/>
            <person name="Gross S."/>
            <person name="Guigo R."/>
            <person name="Gustafson E.A."/>
            <person name="Haerty W."/>
            <person name="Hahn M.W."/>
            <person name="Halligan D.L."/>
            <person name="Halpern A.L."/>
            <person name="Halter G.M."/>
            <person name="Han M.V."/>
            <person name="Heger A."/>
            <person name="Hillier L."/>
            <person name="Hinrichs A.S."/>
            <person name="Holmes I."/>
            <person name="Hoskins R.A."/>
            <person name="Hubisz M.J."/>
            <person name="Hultmark D."/>
            <person name="Huntley M.A."/>
            <person name="Jaffe D.B."/>
            <person name="Jagadeeshan S."/>
            <person name="Jeck W.R."/>
            <person name="Johnson J."/>
            <person name="Jones C.D."/>
            <person name="Jordan W.C."/>
            <person name="Karpen G.H."/>
            <person name="Kataoka E."/>
            <person name="Keightley P.D."/>
            <person name="Kheradpour P."/>
            <person name="Kirkness E.F."/>
            <person name="Koerich L.B."/>
            <person name="Kristiansen K."/>
            <person name="Kudrna D."/>
            <person name="Kulathinal R.J."/>
            <person name="Kumar S."/>
            <person name="Kwok R."/>
            <person name="Lander E."/>
            <person name="Langley C.H."/>
            <person name="Lapoint R."/>
            <person name="Lazzaro B.P."/>
            <person name="Lee S.J."/>
            <person name="Levesque L."/>
            <person name="Li R."/>
            <person name="Lin C.F."/>
            <person name="Lin M.F."/>
            <person name="Lindblad-Toh K."/>
            <person name="Llopart A."/>
            <person name="Long M."/>
            <person name="Low L."/>
            <person name="Lozovsky E."/>
            <person name="Lu J."/>
            <person name="Luo M."/>
            <person name="Machado C.A."/>
            <person name="Makalowski W."/>
            <person name="Marzo M."/>
            <person name="Matsuda M."/>
            <person name="Matzkin L."/>
            <person name="McAllister B."/>
            <person name="McBride C.S."/>
            <person name="McKernan B."/>
            <person name="McKernan K."/>
            <person name="Mendez-Lago M."/>
            <person name="Minx P."/>
            <person name="Mollenhauer M.U."/>
            <person name="Montooth K."/>
            <person name="Mount S.M."/>
            <person name="Mu X."/>
            <person name="Myers E."/>
            <person name="Negre B."/>
            <person name="Newfeld S."/>
            <person name="Nielsen R."/>
            <person name="Noor M.A."/>
            <person name="O'Grady P."/>
            <person name="Pachter L."/>
            <person name="Papaceit M."/>
            <person name="Parisi M.J."/>
            <person name="Parisi M."/>
            <person name="Parts L."/>
            <person name="Pedersen J.S."/>
            <person name="Pesole G."/>
            <person name="Phillippy A.M."/>
            <person name="Ponting C.P."/>
            <person name="Pop M."/>
            <person name="Porcelli D."/>
            <person name="Powell J.R."/>
            <person name="Prohaska S."/>
            <person name="Pruitt K."/>
            <person name="Puig M."/>
            <person name="Quesneville H."/>
            <person name="Ram K.R."/>
            <person name="Rand D."/>
            <person name="Rasmussen M.D."/>
            <person name="Reed L.K."/>
            <person name="Reenan R."/>
            <person name="Reily A."/>
            <person name="Remington K.A."/>
            <person name="Rieger T.T."/>
            <person name="Ritchie M.G."/>
            <person name="Robin C."/>
            <person name="Rogers Y.H."/>
            <person name="Rohde C."/>
            <person name="Rozas J."/>
            <person name="Rubenfield M.J."/>
            <person name="Ruiz A."/>
            <person name="Russo S."/>
            <person name="Salzberg S.L."/>
            <person name="Sanchez-Gracia A."/>
            <person name="Saranga D.J."/>
            <person name="Sato H."/>
            <person name="Schaeffer S.W."/>
            <person name="Schatz M.C."/>
            <person name="Schlenke T."/>
            <person name="Schwartz R."/>
            <person name="Segarra C."/>
            <person name="Singh R.S."/>
            <person name="Sirot L."/>
            <person name="Sirota M."/>
            <person name="Sisneros N.B."/>
            <person name="Smith C.D."/>
            <person name="Smith T.F."/>
            <person name="Spieth J."/>
            <person name="Stage D.E."/>
            <person name="Stark A."/>
            <person name="Stephan W."/>
            <person name="Strausberg R.L."/>
            <person name="Strempel S."/>
            <person name="Sturgill D."/>
            <person name="Sutton G."/>
            <person name="Sutton G.G."/>
            <person name="Tao W."/>
            <person name="Teichmann S."/>
            <person name="Tobari Y.N."/>
            <person name="Tomimura Y."/>
            <person name="Tsolas J.M."/>
            <person name="Valente V.L."/>
            <person name="Venter E."/>
            <person name="Venter J.C."/>
            <person name="Vicario S."/>
            <person name="Vieira F.G."/>
            <person name="Vilella A.J."/>
            <person name="Villasante A."/>
            <person name="Walenz B."/>
            <person name="Wang J."/>
            <person name="Wasserman M."/>
            <person name="Watts T."/>
            <person name="Wilson D."/>
            <person name="Wilson R.K."/>
            <person name="Wing R.A."/>
            <person name="Wolfner M.F."/>
            <person name="Wong A."/>
            <person name="Wong G.K."/>
            <person name="Wu C.I."/>
            <person name="Wu G."/>
            <person name="Yamamoto D."/>
            <person name="Yang H.P."/>
            <person name="Yang S.P."/>
            <person name="Yorke J.A."/>
            <person name="Yoshida K."/>
            <person name="Zdobnov E."/>
            <person name="Zhang P."/>
            <person name="Zhang Y."/>
            <person name="Zimin A.V."/>
            <person name="Baldwin J."/>
            <person name="Abdouelleil A."/>
            <person name="Abdulkadir J."/>
            <person name="Abebe A."/>
            <person name="Abera B."/>
            <person name="Abreu J."/>
            <person name="Acer S.C."/>
            <person name="Aftuck L."/>
            <person name="Alexander A."/>
            <person name="An P."/>
            <person name="Anderson E."/>
            <person name="Anderson S."/>
            <person name="Arachi H."/>
            <person name="Azer M."/>
            <person name="Bachantsang P."/>
            <person name="Barry A."/>
            <person name="Bayul T."/>
            <person name="Berlin A."/>
            <person name="Bessette D."/>
            <person name="Bloom T."/>
            <person name="Blye J."/>
            <person name="Boguslavskiy L."/>
            <person name="Bonnet C."/>
            <person name="Boukhgalter B."/>
            <person name="Bourzgui I."/>
            <person name="Brown A."/>
            <person name="Cahill P."/>
            <person name="Channer S."/>
            <person name="Cheshatsang Y."/>
            <person name="Chuda L."/>
            <person name="Citroen M."/>
            <person name="Collymore A."/>
            <person name="Cooke P."/>
            <person name="Costello M."/>
            <person name="D'Aco K."/>
            <person name="Daza R."/>
            <person name="De Haan G."/>
            <person name="DeGray S."/>
            <person name="DeMaso C."/>
            <person name="Dhargay N."/>
            <person name="Dooley K."/>
            <person name="Dooley E."/>
            <person name="Doricent M."/>
            <person name="Dorje P."/>
            <person name="Dorjee K."/>
            <person name="Dupes A."/>
            <person name="Elong R."/>
            <person name="Falk J."/>
            <person name="Farina A."/>
            <person name="Faro S."/>
            <person name="Ferguson D."/>
            <person name="Fisher S."/>
            <person name="Foley C.D."/>
            <person name="Franke A."/>
            <person name="Friedrich D."/>
            <person name="Gadbois L."/>
            <person name="Gearin G."/>
            <person name="Gearin C.R."/>
            <person name="Giannoukos G."/>
            <person name="Goode T."/>
            <person name="Graham J."/>
            <person name="Grandbois E."/>
            <person name="Grewal S."/>
            <person name="Gyaltsen K."/>
            <person name="Hafez N."/>
            <person name="Hagos B."/>
            <person name="Hall J."/>
            <person name="Henson C."/>
            <person name="Hollinger A."/>
            <person name="Honan T."/>
            <person name="Huard M.D."/>
            <person name="Hughes L."/>
            <person name="Hurhula B."/>
            <person name="Husby M.E."/>
            <person name="Kamat A."/>
            <person name="Kanga B."/>
            <person name="Kashin S."/>
            <person name="Khazanovich D."/>
            <person name="Kisner P."/>
            <person name="Lance K."/>
            <person name="Lara M."/>
            <person name="Lee W."/>
            <person name="Lennon N."/>
            <person name="Letendre F."/>
            <person name="LeVine R."/>
            <person name="Lipovsky A."/>
            <person name="Liu X."/>
            <person name="Liu J."/>
            <person name="Liu S."/>
            <person name="Lokyitsang T."/>
            <person name="Lokyitsang Y."/>
            <person name="Lubonja R."/>
            <person name="Lui A."/>
            <person name="MacDonald P."/>
            <person name="Magnisalis V."/>
            <person name="Maru K."/>
            <person name="Matthews C."/>
            <person name="McCusker W."/>
            <person name="McDonough S."/>
            <person name="Mehta T."/>
            <person name="Meldrim J."/>
            <person name="Meneus L."/>
            <person name="Mihai O."/>
            <person name="Mihalev A."/>
            <person name="Mihova T."/>
            <person name="Mittelman R."/>
            <person name="Mlenga V."/>
            <person name="Montmayeur A."/>
            <person name="Mulrain L."/>
            <person name="Navidi A."/>
            <person name="Naylor J."/>
            <person name="Negash T."/>
            <person name="Nguyen T."/>
            <person name="Nguyen N."/>
            <person name="Nicol R."/>
            <person name="Norbu C."/>
            <person name="Norbu N."/>
            <person name="Novod N."/>
            <person name="O'Neill B."/>
            <person name="Osman S."/>
            <person name="Markiewicz E."/>
            <person name="Oyono O.L."/>
            <person name="Patti C."/>
            <person name="Phunkhang P."/>
            <person name="Pierre F."/>
            <person name="Priest M."/>
            <person name="Raghuraman S."/>
            <person name="Rege F."/>
            <person name="Reyes R."/>
            <person name="Rise C."/>
            <person name="Rogov P."/>
            <person name="Ross K."/>
            <person name="Ryan E."/>
            <person name="Settipalli S."/>
            <person name="Shea T."/>
            <person name="Sherpa N."/>
            <person name="Shi L."/>
            <person name="Shih D."/>
            <person name="Sparrow T."/>
            <person name="Spaulding J."/>
            <person name="Stalker J."/>
            <person name="Stange-Thomann N."/>
            <person name="Stavropoulos S."/>
            <person name="Stone C."/>
            <person name="Strader C."/>
            <person name="Tesfaye S."/>
            <person name="Thomson T."/>
            <person name="Thoulutsang Y."/>
            <person name="Thoulutsang D."/>
            <person name="Topham K."/>
            <person name="Topping I."/>
            <person name="Tsamla T."/>
            <person name="Vassiliev H."/>
            <person name="Vo A."/>
            <person name="Wangchuk T."/>
            <person name="Wangdi T."/>
            <person name="Weiand M."/>
            <person name="Wilkinson J."/>
            <person name="Wilson A."/>
            <person name="Yadav S."/>
            <person name="Young G."/>
            <person name="Yu Q."/>
            <person name="Zembek L."/>
            <person name="Zhong D."/>
            <person name="Zimmer A."/>
            <person name="Zwirko Z."/>
            <person name="Jaffe D.B."/>
            <person name="Alvarez P."/>
            <person name="Brockman W."/>
            <person name="Butler J."/>
            <person name="Chin C."/>
            <person name="Gnerre S."/>
            <person name="Grabherr M."/>
            <person name="Kleber M."/>
            <person name="Mauceli E."/>
            <person name="MacCallum I."/>
        </authorList>
    </citation>
    <scope>NUCLEOTIDE SEQUENCE [LARGE SCALE GENOMIC DNA]</scope>
    <source>
        <strain evidence="11">MSH-3 / Tucson 14011-0111.49</strain>
    </source>
</reference>
<feature type="chain" id="PRO_5002806952" evidence="7">
    <location>
        <begin position="22"/>
        <end position="397"/>
    </location>
</feature>
<keyword evidence="5" id="KW-0325">Glycoprotein</keyword>
<dbReference type="Pfam" id="PF05428">
    <property type="entry name" value="CRF-BP_N"/>
    <property type="match status" value="1"/>
</dbReference>
<dbReference type="InterPro" id="IPR056177">
    <property type="entry name" value="CRF-BP_N"/>
</dbReference>
<gene>
    <name evidence="10" type="primary">Dper\GL14049</name>
    <name evidence="10" type="ORF">Dper_GL14049</name>
</gene>
<dbReference type="GO" id="GO:0009755">
    <property type="term" value="P:hormone-mediated signaling pathway"/>
    <property type="evidence" value="ECO:0007669"/>
    <property type="project" value="TreeGrafter"/>
</dbReference>
<evidence type="ECO:0000256" key="4">
    <source>
        <dbReference type="ARBA" id="ARBA00023157"/>
    </source>
</evidence>
<dbReference type="OrthoDB" id="10056927at2759"/>
<evidence type="ECO:0000256" key="7">
    <source>
        <dbReference type="SAM" id="SignalP"/>
    </source>
</evidence>
<evidence type="ECO:0000256" key="6">
    <source>
        <dbReference type="SAM" id="MobiDB-lite"/>
    </source>
</evidence>
<dbReference type="GO" id="GO:0005615">
    <property type="term" value="C:extracellular space"/>
    <property type="evidence" value="ECO:0007669"/>
    <property type="project" value="TreeGrafter"/>
</dbReference>
<dbReference type="InterPro" id="IPR008435">
    <property type="entry name" value="CRF-bd"/>
</dbReference>
<keyword evidence="2" id="KW-0964">Secreted</keyword>
<feature type="domain" description="Corticotropin-releasing factor binding protein C-terminal" evidence="9">
    <location>
        <begin position="267"/>
        <end position="388"/>
    </location>
</feature>
<protein>
    <submittedName>
        <fullName evidence="10">GL14049</fullName>
    </submittedName>
</protein>
<comment type="subcellular location">
    <subcellularLocation>
        <location evidence="1">Secreted</location>
    </subcellularLocation>
</comment>
<dbReference type="InterPro" id="IPR056178">
    <property type="entry name" value="CRF-BP_C"/>
</dbReference>
<evidence type="ECO:0000256" key="1">
    <source>
        <dbReference type="ARBA" id="ARBA00004613"/>
    </source>
</evidence>
<dbReference type="PhylomeDB" id="B4GNM5"/>
<evidence type="ECO:0000313" key="10">
    <source>
        <dbReference type="EMBL" id="EDW39351.1"/>
    </source>
</evidence>
<organism evidence="11">
    <name type="scientific">Drosophila persimilis</name>
    <name type="common">Fruit fly</name>
    <dbReference type="NCBI Taxonomy" id="7234"/>
    <lineage>
        <taxon>Eukaryota</taxon>
        <taxon>Metazoa</taxon>
        <taxon>Ecdysozoa</taxon>
        <taxon>Arthropoda</taxon>
        <taxon>Hexapoda</taxon>
        <taxon>Insecta</taxon>
        <taxon>Pterygota</taxon>
        <taxon>Neoptera</taxon>
        <taxon>Endopterygota</taxon>
        <taxon>Diptera</taxon>
        <taxon>Brachycera</taxon>
        <taxon>Muscomorpha</taxon>
        <taxon>Ephydroidea</taxon>
        <taxon>Drosophilidae</taxon>
        <taxon>Drosophila</taxon>
        <taxon>Sophophora</taxon>
    </lineage>
</organism>
<evidence type="ECO:0000256" key="3">
    <source>
        <dbReference type="ARBA" id="ARBA00022729"/>
    </source>
</evidence>
<dbReference type="GO" id="GO:0051424">
    <property type="term" value="F:corticotropin-releasing hormone binding"/>
    <property type="evidence" value="ECO:0007669"/>
    <property type="project" value="InterPro"/>
</dbReference>
<dbReference type="AlphaFoldDB" id="B4GNM5"/>
<keyword evidence="11" id="KW-1185">Reference proteome</keyword>
<evidence type="ECO:0000259" key="9">
    <source>
        <dbReference type="Pfam" id="PF23541"/>
    </source>
</evidence>
<proteinExistence type="predicted"/>
<dbReference type="eggNOG" id="ENOG502QRNI">
    <property type="taxonomic scope" value="Eukaryota"/>
</dbReference>
<accession>B4GNM5</accession>
<dbReference type="GO" id="GO:0051460">
    <property type="term" value="P:negative regulation of corticotropin secretion"/>
    <property type="evidence" value="ECO:0007669"/>
    <property type="project" value="TreeGrafter"/>
</dbReference>
<evidence type="ECO:0000256" key="2">
    <source>
        <dbReference type="ARBA" id="ARBA00022525"/>
    </source>
</evidence>